<dbReference type="PROSITE" id="PS51257">
    <property type="entry name" value="PROKAR_LIPOPROTEIN"/>
    <property type="match status" value="1"/>
</dbReference>
<dbReference type="RefSeq" id="WP_163771262.1">
    <property type="nucleotide sequence ID" value="NZ_JAAGXA010000003.1"/>
</dbReference>
<dbReference type="Proteomes" id="UP000468687">
    <property type="component" value="Unassembled WGS sequence"/>
</dbReference>
<evidence type="ECO:0000313" key="2">
    <source>
        <dbReference type="EMBL" id="NEN77912.1"/>
    </source>
</evidence>
<dbReference type="AlphaFoldDB" id="A0A6P0HGU7"/>
<name>A0A6P0HGU7_9ACTN</name>
<gene>
    <name evidence="2" type="ORF">G3T38_06445</name>
</gene>
<comment type="caution">
    <text evidence="2">The sequence shown here is derived from an EMBL/GenBank/DDBJ whole genome shotgun (WGS) entry which is preliminary data.</text>
</comment>
<evidence type="ECO:0000313" key="3">
    <source>
        <dbReference type="Proteomes" id="UP000468687"/>
    </source>
</evidence>
<organism evidence="2 3">
    <name type="scientific">Nocardioides zeae</name>
    <dbReference type="NCBI Taxonomy" id="1457234"/>
    <lineage>
        <taxon>Bacteria</taxon>
        <taxon>Bacillati</taxon>
        <taxon>Actinomycetota</taxon>
        <taxon>Actinomycetes</taxon>
        <taxon>Propionibacteriales</taxon>
        <taxon>Nocardioidaceae</taxon>
        <taxon>Nocardioides</taxon>
    </lineage>
</organism>
<evidence type="ECO:0008006" key="4">
    <source>
        <dbReference type="Google" id="ProtNLM"/>
    </source>
</evidence>
<protein>
    <recommendedName>
        <fullName evidence="4">Lipoprotein</fullName>
    </recommendedName>
</protein>
<dbReference type="EMBL" id="JAAGXA010000003">
    <property type="protein sequence ID" value="NEN77912.1"/>
    <property type="molecule type" value="Genomic_DNA"/>
</dbReference>
<sequence length="151" mass="15826">MTAVRRVLATTAAVAALGATAGCTAVSVGEATLARAADGTYVLLVEICDDDPEVTWLFVDEWETRAPGATAGRSYSVVLTGLDVSAVPPRQELYIGGWTEDVNHSLPGPDITAAELVALRPGELISTDDDGHHEATATTESDWRADACVTR</sequence>
<accession>A0A6P0HGU7</accession>
<feature type="signal peptide" evidence="1">
    <location>
        <begin position="1"/>
        <end position="21"/>
    </location>
</feature>
<reference evidence="2 3" key="1">
    <citation type="journal article" date="2014" name="Int. J. Syst. Evol. Microbiol.">
        <title>Nocardioides zeae sp. nov., isolated from the stem of Zea mays.</title>
        <authorList>
            <person name="Glaeser S.P."/>
            <person name="McInroy J.A."/>
            <person name="Busse H.J."/>
            <person name="Kampfer P."/>
        </authorList>
    </citation>
    <scope>NUCLEOTIDE SEQUENCE [LARGE SCALE GENOMIC DNA]</scope>
    <source>
        <strain evidence="2 3">JCM 30728</strain>
    </source>
</reference>
<keyword evidence="1" id="KW-0732">Signal</keyword>
<evidence type="ECO:0000256" key="1">
    <source>
        <dbReference type="SAM" id="SignalP"/>
    </source>
</evidence>
<proteinExistence type="predicted"/>
<keyword evidence="3" id="KW-1185">Reference proteome</keyword>
<feature type="chain" id="PRO_5038885587" description="Lipoprotein" evidence="1">
    <location>
        <begin position="22"/>
        <end position="151"/>
    </location>
</feature>